<reference evidence="1 2" key="1">
    <citation type="journal article" date="2020" name="BMC Genomics">
        <title>Intraspecific diversification of the crop wild relative Brassica cretica Lam. using demographic model selection.</title>
        <authorList>
            <person name="Kioukis A."/>
            <person name="Michalopoulou V.A."/>
            <person name="Briers L."/>
            <person name="Pirintsos S."/>
            <person name="Studholme D.J."/>
            <person name="Pavlidis P."/>
            <person name="Sarris P.F."/>
        </authorList>
    </citation>
    <scope>NUCLEOTIDE SEQUENCE [LARGE SCALE GENOMIC DNA]</scope>
    <source>
        <strain evidence="2">cv. PFS-1207/04</strain>
    </source>
</reference>
<accession>A0ABQ7B400</accession>
<gene>
    <name evidence="1" type="ORF">DY000_02058859</name>
</gene>
<keyword evidence="2" id="KW-1185">Reference proteome</keyword>
<evidence type="ECO:0000313" key="1">
    <source>
        <dbReference type="EMBL" id="KAF3521155.1"/>
    </source>
</evidence>
<proteinExistence type="predicted"/>
<dbReference type="EMBL" id="QGKV02001556">
    <property type="protein sequence ID" value="KAF3521155.1"/>
    <property type="molecule type" value="Genomic_DNA"/>
</dbReference>
<sequence>MIGLQHFNSPDRAPVVSVLLASDQPIRPTVDMSASNAPRVFPSHGVAESSIVSSHLKVECCKYGCKTRLHYGPVSNSMESLISDKLHHWGSELMMPLVSQKARHALLCVGTEIRTLANLGHFILSLEVGDFYARRLCVWVVLSDTGRGSGFVGIFQCADLYRDLEANFPFGLTLSFVGCIVTWSPRNHVDSFLWSLGWRARGFLTFVLTAKCGSALFGRVALAIMEGAVLAEIVIESCLTELDFRRSTGLVVGSEFLVPRAFQSIRSGIRLECFVGVGAPYRFRLIHCSLSFGGSCPAAVVVVSFLPRRVQIERLGSPDFRTERHFGGSMYSLMDRGTFDSFLERSWLDDLRAPSQLALIDQRWSDSQSFDYEFYRLGSRPFPKFWSALFEVPIGGIRCAWVVPVAPLAPVGPDGTVSVPESDPVGSTSLTLEGVVPMAWLGSIVALRKLRSVS</sequence>
<protein>
    <submittedName>
        <fullName evidence="1">Uncharacterized protein</fullName>
    </submittedName>
</protein>
<organism evidence="1 2">
    <name type="scientific">Brassica cretica</name>
    <name type="common">Mustard</name>
    <dbReference type="NCBI Taxonomy" id="69181"/>
    <lineage>
        <taxon>Eukaryota</taxon>
        <taxon>Viridiplantae</taxon>
        <taxon>Streptophyta</taxon>
        <taxon>Embryophyta</taxon>
        <taxon>Tracheophyta</taxon>
        <taxon>Spermatophyta</taxon>
        <taxon>Magnoliopsida</taxon>
        <taxon>eudicotyledons</taxon>
        <taxon>Gunneridae</taxon>
        <taxon>Pentapetalae</taxon>
        <taxon>rosids</taxon>
        <taxon>malvids</taxon>
        <taxon>Brassicales</taxon>
        <taxon>Brassicaceae</taxon>
        <taxon>Brassiceae</taxon>
        <taxon>Brassica</taxon>
    </lineage>
</organism>
<name>A0ABQ7B400_BRACR</name>
<comment type="caution">
    <text evidence="1">The sequence shown here is derived from an EMBL/GenBank/DDBJ whole genome shotgun (WGS) entry which is preliminary data.</text>
</comment>
<evidence type="ECO:0000313" key="2">
    <source>
        <dbReference type="Proteomes" id="UP000266723"/>
    </source>
</evidence>
<dbReference type="Proteomes" id="UP000266723">
    <property type="component" value="Unassembled WGS sequence"/>
</dbReference>